<protein>
    <submittedName>
        <fullName evidence="4">Recombinase family protein</fullName>
    </submittedName>
</protein>
<dbReference type="Gene3D" id="3.40.50.1390">
    <property type="entry name" value="Resolvase, N-terminal catalytic domain"/>
    <property type="match status" value="1"/>
</dbReference>
<dbReference type="InterPro" id="IPR006119">
    <property type="entry name" value="Resolv_N"/>
</dbReference>
<dbReference type="InterPro" id="IPR038109">
    <property type="entry name" value="DNA_bind_recomb_sf"/>
</dbReference>
<dbReference type="Gene3D" id="3.90.1750.20">
    <property type="entry name" value="Putative Large Serine Recombinase, Chain B, Domain 2"/>
    <property type="match status" value="1"/>
</dbReference>
<comment type="caution">
    <text evidence="4">The sequence shown here is derived from an EMBL/GenBank/DDBJ whole genome shotgun (WGS) entry which is preliminary data.</text>
</comment>
<dbReference type="SUPFAM" id="SSF53041">
    <property type="entry name" value="Resolvase-like"/>
    <property type="match status" value="1"/>
</dbReference>
<sequence length="583" mass="68948">MARTRNRHISQSEINTENVKIVEKTYIAGVYTRLSQERKEDYRDKSNSLEMQEELCVKEANEKDIKVFRIYKDYEYSGTNFKRPAFLEMMEDIRIGRINCIIVKDMSRFGREYLEIANYIEKVFPFLGVRFISVNDNLDTKNGIKSDKSYEIAIKNIFNDLYAKDISKKVKASKEVKMKQGAFIGATAPYGYKVEKIDGKRVLVVDKKVAEVVRLIFHLAGQGKSNIQIARELTSIYTTPAEYKRTGEPYKNKHDTRQWDPSYLSKILSDEVYIGNLIQRVYSNRYDSGRKSKFRDKEEWIRVEDTHEALVEKDLFERVRILKEKNKGSLPYRSLKNTIKDGKENIGLKIQRDRNREGKYDGLIICGICGRDLQKQYGSRRLKSNDEVCYCYYCKGGDKLKLEKSHIRIYETDIDKIFVDTLKRLFSSFYQEDKGLYLKNHLEEVGNEKIKQVSLKIDTDRKKIDALRVKLQEEYERYVRGDALLRKFKAESNKINRQIKTIKNELKVVDDKKRSIKRRKDELKKFIEALFYCLEDYKSIEVDKELVDTLINRIEISKYKQVTIYFKFSFDKDIEKQLEVEHE</sequence>
<dbReference type="GO" id="GO:0000150">
    <property type="term" value="F:DNA strand exchange activity"/>
    <property type="evidence" value="ECO:0007669"/>
    <property type="project" value="InterPro"/>
</dbReference>
<dbReference type="Pfam" id="PF07508">
    <property type="entry name" value="Recombinase"/>
    <property type="match status" value="1"/>
</dbReference>
<reference evidence="4" key="1">
    <citation type="submission" date="2023-11" db="EMBL/GenBank/DDBJ databases">
        <title>Streptococcus anginosus urogential strains.</title>
        <authorList>
            <person name="Appleberry H."/>
            <person name="Garcia-Israel J."/>
            <person name="Wolfe A."/>
            <person name="Putonti C."/>
        </authorList>
    </citation>
    <scope>NUCLEOTIDE SEQUENCE</scope>
    <source>
        <strain evidence="4">UMB1758</strain>
    </source>
</reference>
<dbReference type="PANTHER" id="PTHR30461:SF23">
    <property type="entry name" value="DNA RECOMBINASE-RELATED"/>
    <property type="match status" value="1"/>
</dbReference>
<dbReference type="PROSITE" id="PS51737">
    <property type="entry name" value="RECOMBINASE_DNA_BIND"/>
    <property type="match status" value="1"/>
</dbReference>
<dbReference type="GO" id="GO:0003677">
    <property type="term" value="F:DNA binding"/>
    <property type="evidence" value="ECO:0007669"/>
    <property type="project" value="InterPro"/>
</dbReference>
<name>A0AAP6ENP8_STRAP</name>
<dbReference type="InterPro" id="IPR050639">
    <property type="entry name" value="SSR_resolvase"/>
</dbReference>
<dbReference type="AlphaFoldDB" id="A0AAP6ENP8"/>
<dbReference type="SMART" id="SM00857">
    <property type="entry name" value="Resolvase"/>
    <property type="match status" value="1"/>
</dbReference>
<dbReference type="Pfam" id="PF00239">
    <property type="entry name" value="Resolvase"/>
    <property type="match status" value="1"/>
</dbReference>
<dbReference type="InterPro" id="IPR036162">
    <property type="entry name" value="Resolvase-like_N_sf"/>
</dbReference>
<evidence type="ECO:0000259" key="3">
    <source>
        <dbReference type="PROSITE" id="PS51737"/>
    </source>
</evidence>
<dbReference type="EMBL" id="JAWWVP010000003">
    <property type="protein sequence ID" value="MDX5040086.1"/>
    <property type="molecule type" value="Genomic_DNA"/>
</dbReference>
<keyword evidence="1" id="KW-0175">Coiled coil</keyword>
<dbReference type="RefSeq" id="WP_026624722.1">
    <property type="nucleotide sequence ID" value="NZ_JAWWVP020000001.1"/>
</dbReference>
<organism evidence="4">
    <name type="scientific">Streptococcus anginosus</name>
    <dbReference type="NCBI Taxonomy" id="1328"/>
    <lineage>
        <taxon>Bacteria</taxon>
        <taxon>Bacillati</taxon>
        <taxon>Bacillota</taxon>
        <taxon>Bacilli</taxon>
        <taxon>Lactobacillales</taxon>
        <taxon>Streptococcaceae</taxon>
        <taxon>Streptococcus</taxon>
        <taxon>Streptococcus anginosus group</taxon>
    </lineage>
</organism>
<feature type="domain" description="Recombinase" evidence="3">
    <location>
        <begin position="189"/>
        <end position="329"/>
    </location>
</feature>
<feature type="domain" description="Resolvase/invertase-type recombinase catalytic" evidence="2">
    <location>
        <begin position="27"/>
        <end position="181"/>
    </location>
</feature>
<evidence type="ECO:0000256" key="1">
    <source>
        <dbReference type="SAM" id="Coils"/>
    </source>
</evidence>
<gene>
    <name evidence="4" type="ORF">SFH28_04310</name>
</gene>
<feature type="coiled-coil region" evidence="1">
    <location>
        <begin position="485"/>
        <end position="519"/>
    </location>
</feature>
<dbReference type="PANTHER" id="PTHR30461">
    <property type="entry name" value="DNA-INVERTASE FROM LAMBDOID PROPHAGE"/>
    <property type="match status" value="1"/>
</dbReference>
<accession>A0AAP6ENP8</accession>
<evidence type="ECO:0000259" key="2">
    <source>
        <dbReference type="PROSITE" id="PS51736"/>
    </source>
</evidence>
<dbReference type="PROSITE" id="PS51736">
    <property type="entry name" value="RECOMBINASES_3"/>
    <property type="match status" value="1"/>
</dbReference>
<proteinExistence type="predicted"/>
<evidence type="ECO:0000313" key="4">
    <source>
        <dbReference type="EMBL" id="MDX5040086.1"/>
    </source>
</evidence>
<dbReference type="InterPro" id="IPR011109">
    <property type="entry name" value="DNA_bind_recombinase_dom"/>
</dbReference>